<comment type="caution">
    <text evidence="1">The sequence shown here is derived from an EMBL/GenBank/DDBJ whole genome shotgun (WGS) entry which is preliminary data.</text>
</comment>
<keyword evidence="2" id="KW-1185">Reference proteome</keyword>
<proteinExistence type="predicted"/>
<sequence>MAGMLPGVELARIRRISHRSSRKTTREAASLYQLMEPSRAMGETALIAQKKLEETLGLNTFTRCRCGTGDAKSNHVSSKNGHHNSTKRNWAKMLFQVNDEGKQHMLSSRKHHSLRLLLPWFNFR</sequence>
<dbReference type="EMBL" id="JABWDY010007763">
    <property type="protein sequence ID" value="KAF5202689.1"/>
    <property type="molecule type" value="Genomic_DNA"/>
</dbReference>
<accession>A0A7J6WZ08</accession>
<evidence type="ECO:0000313" key="1">
    <source>
        <dbReference type="EMBL" id="KAF5202689.1"/>
    </source>
</evidence>
<organism evidence="1 2">
    <name type="scientific">Thalictrum thalictroides</name>
    <name type="common">Rue-anemone</name>
    <name type="synonym">Anemone thalictroides</name>
    <dbReference type="NCBI Taxonomy" id="46969"/>
    <lineage>
        <taxon>Eukaryota</taxon>
        <taxon>Viridiplantae</taxon>
        <taxon>Streptophyta</taxon>
        <taxon>Embryophyta</taxon>
        <taxon>Tracheophyta</taxon>
        <taxon>Spermatophyta</taxon>
        <taxon>Magnoliopsida</taxon>
        <taxon>Ranunculales</taxon>
        <taxon>Ranunculaceae</taxon>
        <taxon>Thalictroideae</taxon>
        <taxon>Thalictrum</taxon>
    </lineage>
</organism>
<reference evidence="1 2" key="1">
    <citation type="submission" date="2020-06" db="EMBL/GenBank/DDBJ databases">
        <title>Transcriptomic and genomic resources for Thalictrum thalictroides and T. hernandezii: Facilitating candidate gene discovery in an emerging model plant lineage.</title>
        <authorList>
            <person name="Arias T."/>
            <person name="Riano-Pachon D.M."/>
            <person name="Di Stilio V.S."/>
        </authorList>
    </citation>
    <scope>NUCLEOTIDE SEQUENCE [LARGE SCALE GENOMIC DNA]</scope>
    <source>
        <strain evidence="2">cv. WT478/WT964</strain>
        <tissue evidence="1">Leaves</tissue>
    </source>
</reference>
<dbReference type="OrthoDB" id="10579931at2759"/>
<evidence type="ECO:0000313" key="2">
    <source>
        <dbReference type="Proteomes" id="UP000554482"/>
    </source>
</evidence>
<dbReference type="AlphaFoldDB" id="A0A7J6WZ08"/>
<dbReference type="Proteomes" id="UP000554482">
    <property type="component" value="Unassembled WGS sequence"/>
</dbReference>
<protein>
    <submittedName>
        <fullName evidence="1">Uncharacterized protein</fullName>
    </submittedName>
</protein>
<name>A0A7J6WZ08_THATH</name>
<gene>
    <name evidence="1" type="ORF">FRX31_007726</name>
</gene>